<evidence type="ECO:0000313" key="2">
    <source>
        <dbReference type="Proteomes" id="UP001424741"/>
    </source>
</evidence>
<organism evidence="1 2">
    <name type="scientific">Rubritalea halochordaticola</name>
    <dbReference type="NCBI Taxonomy" id="714537"/>
    <lineage>
        <taxon>Bacteria</taxon>
        <taxon>Pseudomonadati</taxon>
        <taxon>Verrucomicrobiota</taxon>
        <taxon>Verrucomicrobiia</taxon>
        <taxon>Verrucomicrobiales</taxon>
        <taxon>Rubritaleaceae</taxon>
        <taxon>Rubritalea</taxon>
    </lineage>
</organism>
<dbReference type="EMBL" id="BAABRL010000021">
    <property type="protein sequence ID" value="GAA5497634.1"/>
    <property type="molecule type" value="Genomic_DNA"/>
</dbReference>
<accession>A0ABP9V6W0</accession>
<dbReference type="PROSITE" id="PS51257">
    <property type="entry name" value="PROKAR_LIPOPROTEIN"/>
    <property type="match status" value="1"/>
</dbReference>
<name>A0ABP9V6W0_9BACT</name>
<evidence type="ECO:0000313" key="1">
    <source>
        <dbReference type="EMBL" id="GAA5497634.1"/>
    </source>
</evidence>
<gene>
    <name evidence="1" type="ORF">Rhal01_03830</name>
</gene>
<protein>
    <submittedName>
        <fullName evidence="1">Uncharacterized protein</fullName>
    </submittedName>
</protein>
<keyword evidence="2" id="KW-1185">Reference proteome</keyword>
<dbReference type="Proteomes" id="UP001424741">
    <property type="component" value="Unassembled WGS sequence"/>
</dbReference>
<proteinExistence type="predicted"/>
<comment type="caution">
    <text evidence="1">The sequence shown here is derived from an EMBL/GenBank/DDBJ whole genome shotgun (WGS) entry which is preliminary data.</text>
</comment>
<reference evidence="1 2" key="1">
    <citation type="submission" date="2024-02" db="EMBL/GenBank/DDBJ databases">
        <title>Rubritalea halochordaticola NBRC 107102.</title>
        <authorList>
            <person name="Ichikawa N."/>
            <person name="Katano-Makiyama Y."/>
            <person name="Hidaka K."/>
        </authorList>
    </citation>
    <scope>NUCLEOTIDE SEQUENCE [LARGE SCALE GENOMIC DNA]</scope>
    <source>
        <strain evidence="1 2">NBRC 107102</strain>
    </source>
</reference>
<sequence>MEGVKLVCTLCLSLLCTALSGCKEESPPSRPAQNKEAQVTEDKLTLKPIIPAKTGTNAF</sequence>